<organism evidence="1 2">
    <name type="scientific">Chitinophaga polysaccharea</name>
    <dbReference type="NCBI Taxonomy" id="1293035"/>
    <lineage>
        <taxon>Bacteria</taxon>
        <taxon>Pseudomonadati</taxon>
        <taxon>Bacteroidota</taxon>
        <taxon>Chitinophagia</taxon>
        <taxon>Chitinophagales</taxon>
        <taxon>Chitinophagaceae</taxon>
        <taxon>Chitinophaga</taxon>
    </lineage>
</organism>
<protein>
    <submittedName>
        <fullName evidence="1">Uncharacterized protein</fullName>
    </submittedName>
</protein>
<proteinExistence type="predicted"/>
<reference evidence="1 2" key="1">
    <citation type="submission" date="2019-06" db="EMBL/GenBank/DDBJ databases">
        <title>Sorghum-associated microbial communities from plants grown in Nebraska, USA.</title>
        <authorList>
            <person name="Schachtman D."/>
        </authorList>
    </citation>
    <scope>NUCLEOTIDE SEQUENCE [LARGE SCALE GENOMIC DNA]</scope>
    <source>
        <strain evidence="1 2">1209</strain>
    </source>
</reference>
<comment type="caution">
    <text evidence="1">The sequence shown here is derived from an EMBL/GenBank/DDBJ whole genome shotgun (WGS) entry which is preliminary data.</text>
</comment>
<accession>A0A561PNB9</accession>
<sequence length="54" mass="6215">MADQQYFAVPEGFCFMMIHLFNQVRGLRAGEGRGRSIGRTAAVRRRRSVKEPLF</sequence>
<dbReference type="EMBL" id="VIWO01000005">
    <property type="protein sequence ID" value="TWF39611.1"/>
    <property type="molecule type" value="Genomic_DNA"/>
</dbReference>
<evidence type="ECO:0000313" key="2">
    <source>
        <dbReference type="Proteomes" id="UP000320811"/>
    </source>
</evidence>
<gene>
    <name evidence="1" type="ORF">FHW36_10548</name>
</gene>
<evidence type="ECO:0000313" key="1">
    <source>
        <dbReference type="EMBL" id="TWF39611.1"/>
    </source>
</evidence>
<dbReference type="Proteomes" id="UP000320811">
    <property type="component" value="Unassembled WGS sequence"/>
</dbReference>
<name>A0A561PNB9_9BACT</name>
<dbReference type="AlphaFoldDB" id="A0A561PNB9"/>
<keyword evidence="2" id="KW-1185">Reference proteome</keyword>